<dbReference type="InterPro" id="IPR018650">
    <property type="entry name" value="STSV1_Orf64"/>
</dbReference>
<feature type="transmembrane region" description="Helical" evidence="1">
    <location>
        <begin position="302"/>
        <end position="321"/>
    </location>
</feature>
<feature type="transmembrane region" description="Helical" evidence="1">
    <location>
        <begin position="185"/>
        <end position="206"/>
    </location>
</feature>
<name>A0A951PS06_9CYAN</name>
<proteinExistence type="predicted"/>
<accession>A0A951PS06</accession>
<keyword evidence="1" id="KW-0812">Transmembrane</keyword>
<evidence type="ECO:0000313" key="3">
    <source>
        <dbReference type="Proteomes" id="UP000753908"/>
    </source>
</evidence>
<comment type="caution">
    <text evidence="2">The sequence shown here is derived from an EMBL/GenBank/DDBJ whole genome shotgun (WGS) entry which is preliminary data.</text>
</comment>
<evidence type="ECO:0000256" key="1">
    <source>
        <dbReference type="SAM" id="Phobius"/>
    </source>
</evidence>
<feature type="transmembrane region" description="Helical" evidence="1">
    <location>
        <begin position="108"/>
        <end position="125"/>
    </location>
</feature>
<sequence>MIGVNALILFVCSSVRHALFQSSAFDLGIYDQVIYLMSQGQPPISSFLGFHHLGNHTAYSVYLLGLLYKIYPTIHWLFAVQAIGLSLGALPIWHLARQAGLKESQATAMSAVYLLYPLIFNLNIFDFHPEVMAVSVILGAVLAARLGKVAWFCCAILFVLGCKAALSLTVVAMGVWLLVFEKKRVCGAISIVAGVAWFIIATQIIIPRFSGTEAAAVFRYAYLGDSVLDIAKNLLFKPNLVLGKIFSLGTLEYLALLLSPVIWGLSPRYLTPLVAAIPALTMNILAAYPYQRDLIHQYSLPVLPFLLLSVIATLAAGKGLLRNKREIILWSLVAFLALAKFGYFWSRYLRPIETWQATKDAIAVVKTKEGVLASAHIAPHLTHRTLIKAAFPGSESADLNQFRYVVLNVRYPGLGLPMEVGTNLVKRLSQTPEFQLRYQRDDVFVFEKVADS</sequence>
<dbReference type="Proteomes" id="UP000753908">
    <property type="component" value="Unassembled WGS sequence"/>
</dbReference>
<keyword evidence="1" id="KW-0472">Membrane</keyword>
<feature type="transmembrane region" description="Helical" evidence="1">
    <location>
        <begin position="241"/>
        <end position="263"/>
    </location>
</feature>
<protein>
    <submittedName>
        <fullName evidence="2">DUF2079 domain-containing protein</fullName>
    </submittedName>
</protein>
<dbReference type="EMBL" id="JAHHIF010000056">
    <property type="protein sequence ID" value="MBW4548186.1"/>
    <property type="molecule type" value="Genomic_DNA"/>
</dbReference>
<reference evidence="2" key="2">
    <citation type="journal article" date="2022" name="Microbiol. Resour. Announc.">
        <title>Metagenome Sequencing to Explore Phylogenomics of Terrestrial Cyanobacteria.</title>
        <authorList>
            <person name="Ward R.D."/>
            <person name="Stajich J.E."/>
            <person name="Johansen J.R."/>
            <person name="Huntemann M."/>
            <person name="Clum A."/>
            <person name="Foster B."/>
            <person name="Foster B."/>
            <person name="Roux S."/>
            <person name="Palaniappan K."/>
            <person name="Varghese N."/>
            <person name="Mukherjee S."/>
            <person name="Reddy T.B.K."/>
            <person name="Daum C."/>
            <person name="Copeland A."/>
            <person name="Chen I.A."/>
            <person name="Ivanova N.N."/>
            <person name="Kyrpides N.C."/>
            <person name="Shapiro N."/>
            <person name="Eloe-Fadrosh E.A."/>
            <person name="Pietrasiak N."/>
        </authorList>
    </citation>
    <scope>NUCLEOTIDE SEQUENCE</scope>
    <source>
        <strain evidence="2">CPER-KK1</strain>
    </source>
</reference>
<dbReference type="Pfam" id="PF09852">
    <property type="entry name" value="DUF2079"/>
    <property type="match status" value="1"/>
</dbReference>
<organism evidence="2 3">
    <name type="scientific">Symplocastrum torsivum CPER-KK1</name>
    <dbReference type="NCBI Taxonomy" id="450513"/>
    <lineage>
        <taxon>Bacteria</taxon>
        <taxon>Bacillati</taxon>
        <taxon>Cyanobacteriota</taxon>
        <taxon>Cyanophyceae</taxon>
        <taxon>Oscillatoriophycideae</taxon>
        <taxon>Oscillatoriales</taxon>
        <taxon>Microcoleaceae</taxon>
        <taxon>Symplocastrum</taxon>
    </lineage>
</organism>
<reference evidence="2" key="1">
    <citation type="submission" date="2021-05" db="EMBL/GenBank/DDBJ databases">
        <authorList>
            <person name="Pietrasiak N."/>
            <person name="Ward R."/>
            <person name="Stajich J.E."/>
            <person name="Kurbessoian T."/>
        </authorList>
    </citation>
    <scope>NUCLEOTIDE SEQUENCE</scope>
    <source>
        <strain evidence="2">CPER-KK1</strain>
    </source>
</reference>
<feature type="transmembrane region" description="Helical" evidence="1">
    <location>
        <begin position="327"/>
        <end position="345"/>
    </location>
</feature>
<feature type="transmembrane region" description="Helical" evidence="1">
    <location>
        <begin position="154"/>
        <end position="179"/>
    </location>
</feature>
<gene>
    <name evidence="2" type="ORF">KME25_27650</name>
</gene>
<keyword evidence="1" id="KW-1133">Transmembrane helix</keyword>
<evidence type="ECO:0000313" key="2">
    <source>
        <dbReference type="EMBL" id="MBW4548186.1"/>
    </source>
</evidence>
<feature type="transmembrane region" description="Helical" evidence="1">
    <location>
        <begin position="74"/>
        <end position="96"/>
    </location>
</feature>
<dbReference type="AlphaFoldDB" id="A0A951PS06"/>
<feature type="transmembrane region" description="Helical" evidence="1">
    <location>
        <begin position="269"/>
        <end position="290"/>
    </location>
</feature>